<dbReference type="PROSITE" id="PS51257">
    <property type="entry name" value="PROKAR_LIPOPROTEIN"/>
    <property type="match status" value="1"/>
</dbReference>
<dbReference type="EMBL" id="UINC01016495">
    <property type="protein sequence ID" value="SVA68634.1"/>
    <property type="molecule type" value="Genomic_DNA"/>
</dbReference>
<evidence type="ECO:0000313" key="1">
    <source>
        <dbReference type="EMBL" id="SVA68634.1"/>
    </source>
</evidence>
<dbReference type="InterPro" id="IPR031823">
    <property type="entry name" value="TatT"/>
</dbReference>
<organism evidence="1">
    <name type="scientific">marine metagenome</name>
    <dbReference type="NCBI Taxonomy" id="408172"/>
    <lineage>
        <taxon>unclassified sequences</taxon>
        <taxon>metagenomes</taxon>
        <taxon>ecological metagenomes</taxon>
    </lineage>
</organism>
<dbReference type="Pfam" id="PF16811">
    <property type="entry name" value="TAtT"/>
    <property type="match status" value="1"/>
</dbReference>
<dbReference type="Gene3D" id="1.25.40.920">
    <property type="entry name" value="TRAP transporter T-component"/>
    <property type="match status" value="1"/>
</dbReference>
<proteinExistence type="predicted"/>
<protein>
    <recommendedName>
        <fullName evidence="2">Outer membrane lipoprotein BamD-like domain-containing protein</fullName>
    </recommendedName>
</protein>
<gene>
    <name evidence="1" type="ORF">METZ01_LOCUS121488</name>
</gene>
<dbReference type="InterPro" id="IPR038537">
    <property type="entry name" value="TatT_sf"/>
</dbReference>
<dbReference type="AlphaFoldDB" id="A0A381XV19"/>
<evidence type="ECO:0008006" key="2">
    <source>
        <dbReference type="Google" id="ProtNLM"/>
    </source>
</evidence>
<reference evidence="1" key="1">
    <citation type="submission" date="2018-05" db="EMBL/GenBank/DDBJ databases">
        <authorList>
            <person name="Lanie J.A."/>
            <person name="Ng W.-L."/>
            <person name="Kazmierczak K.M."/>
            <person name="Andrzejewski T.M."/>
            <person name="Davidsen T.M."/>
            <person name="Wayne K.J."/>
            <person name="Tettelin H."/>
            <person name="Glass J.I."/>
            <person name="Rusch D."/>
            <person name="Podicherti R."/>
            <person name="Tsui H.-C.T."/>
            <person name="Winkler M.E."/>
        </authorList>
    </citation>
    <scope>NUCLEOTIDE SEQUENCE</scope>
</reference>
<name>A0A381XV19_9ZZZZ</name>
<sequence length="291" mass="33547">MILMNKKYFIIINIIFFLSGCGSNTRTYSPYLSKTKNIQFLVDQGKNYWEKRVNPDEANRSKLFLSKAYFLDPNNDEVAKLYSRACQFIGHYIETDPIKSDSLFTEGMDVAWDFIISTESYQEGSAFNQGNAEEKIIAGIENISDELLPILYWWVANYSSFLMTKPVMDRLEHRDKIETALHRILSTKPGFYYHGANRIIGGVYARLPGVELIHAENNFEKSINGSPAYFATYVKRAQYLHTKNGDRDKFVQDLQKVLNMNPTILPEVSPENLLEQEKAKMLLSKETSLFK</sequence>
<accession>A0A381XV19</accession>